<dbReference type="AlphaFoldDB" id="A0A6V8P114"/>
<dbReference type="EMBL" id="BLRW01000580">
    <property type="protein sequence ID" value="GFP24456.1"/>
    <property type="molecule type" value="Genomic_DNA"/>
</dbReference>
<name>A0A6V8P114_9ACTN</name>
<reference evidence="1 2" key="1">
    <citation type="journal article" date="2020" name="Front. Microbiol.">
        <title>Single-cell genomics of novel Actinobacteria with the Wood-Ljungdahl pathway discovered in a serpentinizing system.</title>
        <authorList>
            <person name="Merino N."/>
            <person name="Kawai M."/>
            <person name="Boyd E.S."/>
            <person name="Colman D.R."/>
            <person name="McGlynn S.E."/>
            <person name="Nealson K.H."/>
            <person name="Kurokawa K."/>
            <person name="Hongoh Y."/>
        </authorList>
    </citation>
    <scope>NUCLEOTIDE SEQUENCE [LARGE SCALE GENOMIC DNA]</scope>
    <source>
        <strain evidence="1 2">S09_30</strain>
    </source>
</reference>
<evidence type="ECO:0000313" key="1">
    <source>
        <dbReference type="EMBL" id="GFP24456.1"/>
    </source>
</evidence>
<evidence type="ECO:0000313" key="2">
    <source>
        <dbReference type="Proteomes" id="UP000585609"/>
    </source>
</evidence>
<feature type="non-terminal residue" evidence="1">
    <location>
        <position position="1"/>
    </location>
</feature>
<accession>A0A6V8P114</accession>
<dbReference type="Proteomes" id="UP000585609">
    <property type="component" value="Unassembled WGS sequence"/>
</dbReference>
<comment type="caution">
    <text evidence="1">The sequence shown here is derived from an EMBL/GenBank/DDBJ whole genome shotgun (WGS) entry which is preliminary data.</text>
</comment>
<sequence>LILCFIRLCKPICLCGVEGTLGEIKEGLNSRFLTEGKDILEEGTDRVEKVREREIWFFSDA</sequence>
<protein>
    <submittedName>
        <fullName evidence="1">Uncharacterized protein</fullName>
    </submittedName>
</protein>
<organism evidence="1 2">
    <name type="scientific">Candidatus Hakubella thermalkaliphila</name>
    <dbReference type="NCBI Taxonomy" id="2754717"/>
    <lineage>
        <taxon>Bacteria</taxon>
        <taxon>Bacillati</taxon>
        <taxon>Actinomycetota</taxon>
        <taxon>Actinomycetota incertae sedis</taxon>
        <taxon>Candidatus Hakubellales</taxon>
        <taxon>Candidatus Hakubellaceae</taxon>
        <taxon>Candidatus Hakubella</taxon>
    </lineage>
</organism>
<gene>
    <name evidence="1" type="ORF">HKBW3S09_01923</name>
</gene>
<proteinExistence type="predicted"/>